<gene>
    <name evidence="3" type="ORF">AOY20_08045</name>
</gene>
<dbReference type="OrthoDB" id="9816400at2"/>
<dbReference type="Pfam" id="PF03527">
    <property type="entry name" value="RHS"/>
    <property type="match status" value="1"/>
</dbReference>
<feature type="compositionally biased region" description="Polar residues" evidence="1">
    <location>
        <begin position="1"/>
        <end position="13"/>
    </location>
</feature>
<dbReference type="EMBL" id="CP012808">
    <property type="protein sequence ID" value="ALH95483.1"/>
    <property type="molecule type" value="Genomic_DNA"/>
</dbReference>
<feature type="domain" description="RHS protein conserved region" evidence="2">
    <location>
        <begin position="135"/>
        <end position="170"/>
    </location>
</feature>
<dbReference type="InterPro" id="IPR022385">
    <property type="entry name" value="Rhs_assc_core"/>
</dbReference>
<evidence type="ECO:0000259" key="2">
    <source>
        <dbReference type="Pfam" id="PF03527"/>
    </source>
</evidence>
<dbReference type="AlphaFoldDB" id="A0A0N7GXR9"/>
<dbReference type="Proteomes" id="UP000064939">
    <property type="component" value="Chromosome"/>
</dbReference>
<proteinExistence type="predicted"/>
<dbReference type="InterPro" id="IPR001826">
    <property type="entry name" value="RHS"/>
</dbReference>
<protein>
    <recommendedName>
        <fullName evidence="2">RHS protein conserved region domain-containing protein</fullName>
    </recommendedName>
</protein>
<name>A0A0N7GXR9_9GAMM</name>
<reference evidence="3 4" key="1">
    <citation type="journal article" date="2015" name="Int. J. Syst. Evol. Microbiol.">
        <title>Acinetobacter equi sp. nov. isolated from horse faeces.</title>
        <authorList>
            <person name="Poppel M.T."/>
            <person name="Skiebe E."/>
            <person name="Laue M."/>
            <person name="Bergmann H."/>
            <person name="Ebersberger I."/>
            <person name="Garn T."/>
            <person name="Fruth A."/>
            <person name="Baumgardt S."/>
            <person name="Busse H.J."/>
            <person name="Wilharm G."/>
        </authorList>
    </citation>
    <scope>NUCLEOTIDE SEQUENCE [LARGE SCALE GENOMIC DNA]</scope>
    <source>
        <strain evidence="3 4">114</strain>
    </source>
</reference>
<organism evidence="3 4">
    <name type="scientific">Acinetobacter equi</name>
    <dbReference type="NCBI Taxonomy" id="1324350"/>
    <lineage>
        <taxon>Bacteria</taxon>
        <taxon>Pseudomonadati</taxon>
        <taxon>Pseudomonadota</taxon>
        <taxon>Gammaproteobacteria</taxon>
        <taxon>Moraxellales</taxon>
        <taxon>Moraxellaceae</taxon>
        <taxon>Acinetobacter</taxon>
    </lineage>
</organism>
<dbReference type="Gene3D" id="2.180.10.10">
    <property type="entry name" value="RHS repeat-associated core"/>
    <property type="match status" value="1"/>
</dbReference>
<dbReference type="PANTHER" id="PTHR32305:SF15">
    <property type="entry name" value="PROTEIN RHSA-RELATED"/>
    <property type="match status" value="1"/>
</dbReference>
<dbReference type="InterPro" id="IPR050708">
    <property type="entry name" value="T6SS_VgrG/RHS"/>
</dbReference>
<dbReference type="PANTHER" id="PTHR32305">
    <property type="match status" value="1"/>
</dbReference>
<feature type="region of interest" description="Disordered" evidence="1">
    <location>
        <begin position="1"/>
        <end position="26"/>
    </location>
</feature>
<sequence>MNLSLGGTESSPNRIPKHTLSPQKVKREQTQFISKHAVWNVWDGNRILQDYNGRHVFTTVYEADSFVPLARVVWLDEQLSCAANDAPNAEQLETLNNLQQLTLSNLEGFESLDADAFKLPHAQNDEAHEHSSHQIYWYQNDHLGTPRELTEQGGEIAWEAVYQAWGNTVTVEWEERAQPNPIQLNTLEQMYLLQPHRFQGQIYDVETGLHYNRFRYYDPDCGRFISHDPIGLLGGDNHFQYAPNPVEWVDPWGLSCCSSLQMLIGLIMGINMFQQI</sequence>
<dbReference type="KEGG" id="aei:AOY20_08045"/>
<keyword evidence="4" id="KW-1185">Reference proteome</keyword>
<accession>A0A0N7GXR9</accession>
<dbReference type="NCBIfam" id="TIGR03696">
    <property type="entry name" value="Rhs_assc_core"/>
    <property type="match status" value="1"/>
</dbReference>
<evidence type="ECO:0000313" key="4">
    <source>
        <dbReference type="Proteomes" id="UP000064939"/>
    </source>
</evidence>
<evidence type="ECO:0000313" key="3">
    <source>
        <dbReference type="EMBL" id="ALH95483.1"/>
    </source>
</evidence>
<evidence type="ECO:0000256" key="1">
    <source>
        <dbReference type="SAM" id="MobiDB-lite"/>
    </source>
</evidence>
<dbReference type="STRING" id="1324350.AOY20_08045"/>